<name>A0A7C9ILG9_9BACT</name>
<dbReference type="AlphaFoldDB" id="A0A7C9ILG9"/>
<dbReference type="PROSITE" id="PS50109">
    <property type="entry name" value="HIS_KIN"/>
    <property type="match status" value="1"/>
</dbReference>
<evidence type="ECO:0000256" key="1">
    <source>
        <dbReference type="ARBA" id="ARBA00000085"/>
    </source>
</evidence>
<comment type="caution">
    <text evidence="7">The sequence shown here is derived from an EMBL/GenBank/DDBJ whole genome shotgun (WGS) entry which is preliminary data.</text>
</comment>
<dbReference type="InterPro" id="IPR003594">
    <property type="entry name" value="HATPase_dom"/>
</dbReference>
<comment type="catalytic activity">
    <reaction evidence="1">
        <text>ATP + protein L-histidine = ADP + protein N-phospho-L-histidine.</text>
        <dbReference type="EC" id="2.7.13.3"/>
    </reaction>
</comment>
<accession>A0A7C9ILG9</accession>
<dbReference type="PRINTS" id="PR00344">
    <property type="entry name" value="BCTRLSENSOR"/>
</dbReference>
<evidence type="ECO:0000313" key="8">
    <source>
        <dbReference type="Proteomes" id="UP000482487"/>
    </source>
</evidence>
<dbReference type="InterPro" id="IPR050736">
    <property type="entry name" value="Sensor_HK_Regulatory"/>
</dbReference>
<dbReference type="SMART" id="SM00387">
    <property type="entry name" value="HATPase_c"/>
    <property type="match status" value="1"/>
</dbReference>
<protein>
    <recommendedName>
        <fullName evidence="2">histidine kinase</fullName>
        <ecNumber evidence="2">2.7.13.3</ecNumber>
    </recommendedName>
</protein>
<evidence type="ECO:0000256" key="3">
    <source>
        <dbReference type="ARBA" id="ARBA00022679"/>
    </source>
</evidence>
<gene>
    <name evidence="7" type="ORF">GTA51_08670</name>
</gene>
<keyword evidence="4 7" id="KW-0418">Kinase</keyword>
<keyword evidence="5" id="KW-0902">Two-component regulatory system</keyword>
<dbReference type="Pfam" id="PF02518">
    <property type="entry name" value="HATPase_c"/>
    <property type="match status" value="1"/>
</dbReference>
<evidence type="ECO:0000259" key="6">
    <source>
        <dbReference type="PROSITE" id="PS50109"/>
    </source>
</evidence>
<feature type="domain" description="Histidine kinase" evidence="6">
    <location>
        <begin position="171"/>
        <end position="380"/>
    </location>
</feature>
<dbReference type="OrthoDB" id="9792686at2"/>
<sequence length="381" mass="42273">MTRQELGTKCAPPQRLGVNAVDLEKQKLSQHICSSYFDFFPLSIVVINSCRQIVFSNKAFLDVLGVKDIGSFLGERPGEAMGCIYASVEEAGCGTSEYCRECGALKAILDSMINNSKSKQDCQLLVKEDDETRARDLRIFVSPWKVEDTMYYVMSLVDIAEEKRREMLERIFFHDILNAAGGAKGLVDILMDEVPDEAKEFVILAQASLFGLVEEIRKQKQLLALEKNEYTISMITLQGAELIQKVANEYRTHPVAVGKRIVIAPDSVNVSISSDYALLMRVLVNMTLNALEATSEGGSVTLGLKDDGDFATFWVANAKVMPEAVRVQIFKRSFSTKGTGRGLGTYSIKLLTENYLGGEVGFTSEEPAGTRFWVKIPKYHA</sequence>
<dbReference type="InterPro" id="IPR004358">
    <property type="entry name" value="Sig_transdc_His_kin-like_C"/>
</dbReference>
<dbReference type="GO" id="GO:0000160">
    <property type="term" value="P:phosphorelay signal transduction system"/>
    <property type="evidence" value="ECO:0007669"/>
    <property type="project" value="UniProtKB-KW"/>
</dbReference>
<keyword evidence="3" id="KW-0808">Transferase</keyword>
<dbReference type="EC" id="2.7.13.3" evidence="2"/>
<reference evidence="7 8" key="1">
    <citation type="submission" date="2020-01" db="EMBL/GenBank/DDBJ databases">
        <title>Genome sequence of Desulfovibrio aerotolerans DSM 16695(T).</title>
        <authorList>
            <person name="Karnachuk O."/>
            <person name="Avakyan M."/>
            <person name="Mardanov A."/>
            <person name="Kadnikov V."/>
            <person name="Ravin N."/>
        </authorList>
    </citation>
    <scope>NUCLEOTIDE SEQUENCE [LARGE SCALE GENOMIC DNA]</scope>
    <source>
        <strain evidence="7 8">DSM 16695</strain>
    </source>
</reference>
<dbReference type="Gene3D" id="3.30.565.10">
    <property type="entry name" value="Histidine kinase-like ATPase, C-terminal domain"/>
    <property type="match status" value="1"/>
</dbReference>
<evidence type="ECO:0000256" key="2">
    <source>
        <dbReference type="ARBA" id="ARBA00012438"/>
    </source>
</evidence>
<dbReference type="GO" id="GO:0004673">
    <property type="term" value="F:protein histidine kinase activity"/>
    <property type="evidence" value="ECO:0007669"/>
    <property type="project" value="UniProtKB-EC"/>
</dbReference>
<dbReference type="EMBL" id="WVUD01000012">
    <property type="protein sequence ID" value="MYL83204.1"/>
    <property type="molecule type" value="Genomic_DNA"/>
</dbReference>
<proteinExistence type="predicted"/>
<keyword evidence="8" id="KW-1185">Reference proteome</keyword>
<dbReference type="SUPFAM" id="SSF55874">
    <property type="entry name" value="ATPase domain of HSP90 chaperone/DNA topoisomerase II/histidine kinase"/>
    <property type="match status" value="1"/>
</dbReference>
<dbReference type="InterPro" id="IPR005467">
    <property type="entry name" value="His_kinase_dom"/>
</dbReference>
<dbReference type="PANTHER" id="PTHR43711">
    <property type="entry name" value="TWO-COMPONENT HISTIDINE KINASE"/>
    <property type="match status" value="1"/>
</dbReference>
<evidence type="ECO:0000256" key="5">
    <source>
        <dbReference type="ARBA" id="ARBA00023012"/>
    </source>
</evidence>
<organism evidence="7 8">
    <name type="scientific">Solidesulfovibrio aerotolerans</name>
    <dbReference type="NCBI Taxonomy" id="295255"/>
    <lineage>
        <taxon>Bacteria</taxon>
        <taxon>Pseudomonadati</taxon>
        <taxon>Thermodesulfobacteriota</taxon>
        <taxon>Desulfovibrionia</taxon>
        <taxon>Desulfovibrionales</taxon>
        <taxon>Desulfovibrionaceae</taxon>
        <taxon>Solidesulfovibrio</taxon>
    </lineage>
</organism>
<evidence type="ECO:0000256" key="4">
    <source>
        <dbReference type="ARBA" id="ARBA00022777"/>
    </source>
</evidence>
<dbReference type="Proteomes" id="UP000482487">
    <property type="component" value="Unassembled WGS sequence"/>
</dbReference>
<evidence type="ECO:0000313" key="7">
    <source>
        <dbReference type="EMBL" id="MYL83204.1"/>
    </source>
</evidence>
<dbReference type="PANTHER" id="PTHR43711:SF31">
    <property type="entry name" value="HISTIDINE KINASE"/>
    <property type="match status" value="1"/>
</dbReference>
<dbReference type="InterPro" id="IPR036890">
    <property type="entry name" value="HATPase_C_sf"/>
</dbReference>